<evidence type="ECO:0000256" key="1">
    <source>
        <dbReference type="SAM" id="MobiDB-lite"/>
    </source>
</evidence>
<gene>
    <name evidence="3" type="ORF">CDAR_407681</name>
</gene>
<comment type="caution">
    <text evidence="3">The sequence shown here is derived from an EMBL/GenBank/DDBJ whole genome shotgun (WGS) entry which is preliminary data.</text>
</comment>
<dbReference type="AlphaFoldDB" id="A0AAV4Q4F6"/>
<keyword evidence="2" id="KW-1133">Transmembrane helix</keyword>
<dbReference type="EMBL" id="BPLQ01003766">
    <property type="protein sequence ID" value="GIY02996.1"/>
    <property type="molecule type" value="Genomic_DNA"/>
</dbReference>
<protein>
    <submittedName>
        <fullName evidence="3">Uncharacterized protein</fullName>
    </submittedName>
</protein>
<proteinExistence type="predicted"/>
<evidence type="ECO:0000313" key="3">
    <source>
        <dbReference type="EMBL" id="GIY02996.1"/>
    </source>
</evidence>
<feature type="compositionally biased region" description="Basic and acidic residues" evidence="1">
    <location>
        <begin position="1"/>
        <end position="11"/>
    </location>
</feature>
<feature type="transmembrane region" description="Helical" evidence="2">
    <location>
        <begin position="117"/>
        <end position="134"/>
    </location>
</feature>
<reference evidence="3 4" key="1">
    <citation type="submission" date="2021-06" db="EMBL/GenBank/DDBJ databases">
        <title>Caerostris darwini draft genome.</title>
        <authorList>
            <person name="Kono N."/>
            <person name="Arakawa K."/>
        </authorList>
    </citation>
    <scope>NUCLEOTIDE SEQUENCE [LARGE SCALE GENOMIC DNA]</scope>
</reference>
<name>A0AAV4Q4F6_9ARAC</name>
<evidence type="ECO:0000256" key="2">
    <source>
        <dbReference type="SAM" id="Phobius"/>
    </source>
</evidence>
<dbReference type="Proteomes" id="UP001054837">
    <property type="component" value="Unassembled WGS sequence"/>
</dbReference>
<sequence>MARDFLSREPFESACSQTTPSCPQRSRDKSLVKCLPSAGDASVAPSETSRESAGWAAGRLFIGGQTRDAFVAYFEIAARANVCQPPRRHFCRPKYPDKRNGWAGALLTRSRRRSTRIGILFIFSPGVCFFRVGAKHVILSFVAHCQSRR</sequence>
<keyword evidence="2" id="KW-0472">Membrane</keyword>
<organism evidence="3 4">
    <name type="scientific">Caerostris darwini</name>
    <dbReference type="NCBI Taxonomy" id="1538125"/>
    <lineage>
        <taxon>Eukaryota</taxon>
        <taxon>Metazoa</taxon>
        <taxon>Ecdysozoa</taxon>
        <taxon>Arthropoda</taxon>
        <taxon>Chelicerata</taxon>
        <taxon>Arachnida</taxon>
        <taxon>Araneae</taxon>
        <taxon>Araneomorphae</taxon>
        <taxon>Entelegynae</taxon>
        <taxon>Araneoidea</taxon>
        <taxon>Araneidae</taxon>
        <taxon>Caerostris</taxon>
    </lineage>
</organism>
<feature type="region of interest" description="Disordered" evidence="1">
    <location>
        <begin position="1"/>
        <end position="27"/>
    </location>
</feature>
<keyword evidence="4" id="KW-1185">Reference proteome</keyword>
<keyword evidence="2" id="KW-0812">Transmembrane</keyword>
<feature type="compositionally biased region" description="Polar residues" evidence="1">
    <location>
        <begin position="14"/>
        <end position="24"/>
    </location>
</feature>
<evidence type="ECO:0000313" key="4">
    <source>
        <dbReference type="Proteomes" id="UP001054837"/>
    </source>
</evidence>
<accession>A0AAV4Q4F6</accession>